<evidence type="ECO:0008006" key="3">
    <source>
        <dbReference type="Google" id="ProtNLM"/>
    </source>
</evidence>
<dbReference type="Proteomes" id="UP000318693">
    <property type="component" value="Unassembled WGS sequence"/>
</dbReference>
<evidence type="ECO:0000313" key="1">
    <source>
        <dbReference type="EMBL" id="TRW44041.1"/>
    </source>
</evidence>
<evidence type="ECO:0000313" key="2">
    <source>
        <dbReference type="Proteomes" id="UP000318693"/>
    </source>
</evidence>
<name>A0A552WMN4_9MICO</name>
<accession>A0A552WMN4</accession>
<gene>
    <name evidence="1" type="ORF">FJ693_15165</name>
</gene>
<proteinExistence type="predicted"/>
<keyword evidence="2" id="KW-1185">Reference proteome</keyword>
<sequence>MATRSWIVPGPSAHDVEQVSALRVQLVAGRVSVERHDAPHVHVVVEEVTGNPLELAVEDGRLTIGYPFLGWDGWVKRLRSFRSSDTARLRVLVPAAPAVTVATATADAVVQGVTEDLSLTTASALLRATGCRGAVAVRSASGTVEVLDHDGPVRVSTAAARTTLSGLLPRVEVSTVTAAVAVATSAATSMVDLATVSGAMRVDLPTGSGLSMTARSVSGAVTVDGVDRRASGLAAATFEDRRGQDVCFLTAKSVSGALSVARTSVLAPGAPRAEQDRP</sequence>
<dbReference type="RefSeq" id="WP_143419313.1">
    <property type="nucleotide sequence ID" value="NZ_VJXR01000056.1"/>
</dbReference>
<dbReference type="EMBL" id="VJXR01000056">
    <property type="protein sequence ID" value="TRW44041.1"/>
    <property type="molecule type" value="Genomic_DNA"/>
</dbReference>
<comment type="caution">
    <text evidence="1">The sequence shown here is derived from an EMBL/GenBank/DDBJ whole genome shotgun (WGS) entry which is preliminary data.</text>
</comment>
<dbReference type="AlphaFoldDB" id="A0A552WMN4"/>
<protein>
    <recommendedName>
        <fullName evidence="3">Adhesin domain-containing protein</fullName>
    </recommendedName>
</protein>
<reference evidence="1 2" key="1">
    <citation type="submission" date="2019-07" db="EMBL/GenBank/DDBJ databases">
        <title>Georgenia wutianyii sp. nov. and Georgenia *** sp. nov. isolated from plateau pika (Ochotona curzoniae) in the Qinghai-Tibet plateau of China.</title>
        <authorList>
            <person name="Tian Z."/>
        </authorList>
    </citation>
    <scope>NUCLEOTIDE SEQUENCE [LARGE SCALE GENOMIC DNA]</scope>
    <source>
        <strain evidence="1 2">Z446</strain>
    </source>
</reference>
<organism evidence="1 2">
    <name type="scientific">Georgenia yuyongxinii</name>
    <dbReference type="NCBI Taxonomy" id="2589797"/>
    <lineage>
        <taxon>Bacteria</taxon>
        <taxon>Bacillati</taxon>
        <taxon>Actinomycetota</taxon>
        <taxon>Actinomycetes</taxon>
        <taxon>Micrococcales</taxon>
        <taxon>Bogoriellaceae</taxon>
        <taxon>Georgenia</taxon>
    </lineage>
</organism>